<dbReference type="EMBL" id="JAHLJV010000409">
    <property type="protein sequence ID" value="KAK1561262.1"/>
    <property type="molecule type" value="Genomic_DNA"/>
</dbReference>
<dbReference type="Proteomes" id="UP001230504">
    <property type="component" value="Unassembled WGS sequence"/>
</dbReference>
<evidence type="ECO:0000313" key="2">
    <source>
        <dbReference type="EMBL" id="KAK1561262.1"/>
    </source>
</evidence>
<dbReference type="InterPro" id="IPR045634">
    <property type="entry name" value="DUF6413"/>
</dbReference>
<dbReference type="RefSeq" id="XP_060406612.1">
    <property type="nucleotide sequence ID" value="XM_060556265.1"/>
</dbReference>
<keyword evidence="1" id="KW-0732">Signal</keyword>
<evidence type="ECO:0000313" key="3">
    <source>
        <dbReference type="Proteomes" id="UP001230504"/>
    </source>
</evidence>
<feature type="chain" id="PRO_5042260571" description="Hydrophobin" evidence="1">
    <location>
        <begin position="17"/>
        <end position="112"/>
    </location>
</feature>
<comment type="caution">
    <text evidence="2">The sequence shown here is derived from an EMBL/GenBank/DDBJ whole genome shotgun (WGS) entry which is preliminary data.</text>
</comment>
<feature type="signal peptide" evidence="1">
    <location>
        <begin position="1"/>
        <end position="16"/>
    </location>
</feature>
<protein>
    <recommendedName>
        <fullName evidence="4">Hydrophobin</fullName>
    </recommendedName>
</protein>
<evidence type="ECO:0000256" key="1">
    <source>
        <dbReference type="SAM" id="SignalP"/>
    </source>
</evidence>
<sequence>MRYALIFFSAPITVLGLGIESLFHSEHRGHRVNQGNQGIARPETGPLCCGQSVADPTNTCSGLNLNSFCCSDRPSNVGIGCNNLARFPVGRQVQAFASSEVLCDGVGFIGCA</sequence>
<gene>
    <name evidence="2" type="ORF">LY79DRAFT_531715</name>
</gene>
<dbReference type="AlphaFoldDB" id="A0AAD8PI01"/>
<dbReference type="Pfam" id="PF19951">
    <property type="entry name" value="DUF6413"/>
    <property type="match status" value="1"/>
</dbReference>
<accession>A0AAD8PI01</accession>
<name>A0AAD8PI01_9PEZI</name>
<dbReference type="GeneID" id="85440505"/>
<organism evidence="2 3">
    <name type="scientific">Colletotrichum navitas</name>
    <dbReference type="NCBI Taxonomy" id="681940"/>
    <lineage>
        <taxon>Eukaryota</taxon>
        <taxon>Fungi</taxon>
        <taxon>Dikarya</taxon>
        <taxon>Ascomycota</taxon>
        <taxon>Pezizomycotina</taxon>
        <taxon>Sordariomycetes</taxon>
        <taxon>Hypocreomycetidae</taxon>
        <taxon>Glomerellales</taxon>
        <taxon>Glomerellaceae</taxon>
        <taxon>Colletotrichum</taxon>
        <taxon>Colletotrichum graminicola species complex</taxon>
    </lineage>
</organism>
<evidence type="ECO:0008006" key="4">
    <source>
        <dbReference type="Google" id="ProtNLM"/>
    </source>
</evidence>
<reference evidence="2" key="1">
    <citation type="submission" date="2021-06" db="EMBL/GenBank/DDBJ databases">
        <title>Comparative genomics, transcriptomics and evolutionary studies reveal genomic signatures of adaptation to plant cell wall in hemibiotrophic fungi.</title>
        <authorList>
            <consortium name="DOE Joint Genome Institute"/>
            <person name="Baroncelli R."/>
            <person name="Diaz J.F."/>
            <person name="Benocci T."/>
            <person name="Peng M."/>
            <person name="Battaglia E."/>
            <person name="Haridas S."/>
            <person name="Andreopoulos W."/>
            <person name="Labutti K."/>
            <person name="Pangilinan J."/>
            <person name="Floch G.L."/>
            <person name="Makela M.R."/>
            <person name="Henrissat B."/>
            <person name="Grigoriev I.V."/>
            <person name="Crouch J.A."/>
            <person name="De Vries R.P."/>
            <person name="Sukno S.A."/>
            <person name="Thon M.R."/>
        </authorList>
    </citation>
    <scope>NUCLEOTIDE SEQUENCE</scope>
    <source>
        <strain evidence="2">CBS 125086</strain>
    </source>
</reference>
<keyword evidence="3" id="KW-1185">Reference proteome</keyword>
<proteinExistence type="predicted"/>